<comment type="similarity">
    <text evidence="1">Belongs to the protein kinase superfamily. CMGC Ser/Thr protein kinase family. CDC2/CDKX subfamily.</text>
</comment>
<dbReference type="PROSITE" id="PS50011">
    <property type="entry name" value="PROTEIN_KINASE_DOM"/>
    <property type="match status" value="1"/>
</dbReference>
<keyword evidence="7 10" id="KW-0067">ATP-binding</keyword>
<organism evidence="14 15">
    <name type="scientific">Globodera pallida</name>
    <name type="common">Potato cyst nematode worm</name>
    <name type="synonym">Heterodera pallida</name>
    <dbReference type="NCBI Taxonomy" id="36090"/>
    <lineage>
        <taxon>Eukaryota</taxon>
        <taxon>Metazoa</taxon>
        <taxon>Ecdysozoa</taxon>
        <taxon>Nematoda</taxon>
        <taxon>Chromadorea</taxon>
        <taxon>Rhabditida</taxon>
        <taxon>Tylenchina</taxon>
        <taxon>Tylenchomorpha</taxon>
        <taxon>Tylenchoidea</taxon>
        <taxon>Heteroderidae</taxon>
        <taxon>Heteroderinae</taxon>
        <taxon>Globodera</taxon>
    </lineage>
</organism>
<accession>A0A183CJM9</accession>
<evidence type="ECO:0000313" key="15">
    <source>
        <dbReference type="WBParaSite" id="GPLIN_001308500"/>
    </source>
</evidence>
<dbReference type="Proteomes" id="UP000050741">
    <property type="component" value="Unassembled WGS sequence"/>
</dbReference>
<evidence type="ECO:0000256" key="1">
    <source>
        <dbReference type="ARBA" id="ARBA00006485"/>
    </source>
</evidence>
<keyword evidence="14" id="KW-1185">Reference proteome</keyword>
<reference evidence="14" key="1">
    <citation type="submission" date="2013-12" db="EMBL/GenBank/DDBJ databases">
        <authorList>
            <person name="Aslett M."/>
        </authorList>
    </citation>
    <scope>NUCLEOTIDE SEQUENCE [LARGE SCALE GENOMIC DNA]</scope>
    <source>
        <strain evidence="14">Lindley</strain>
    </source>
</reference>
<dbReference type="EC" id="2.7.11.22" evidence="2"/>
<keyword evidence="3 11" id="KW-0723">Serine/threonine-protein kinase</keyword>
<evidence type="ECO:0000256" key="8">
    <source>
        <dbReference type="ARBA" id="ARBA00047811"/>
    </source>
</evidence>
<dbReference type="Gene3D" id="1.10.510.10">
    <property type="entry name" value="Transferase(Phosphotransferase) domain 1"/>
    <property type="match status" value="1"/>
</dbReference>
<dbReference type="SMART" id="SM00220">
    <property type="entry name" value="S_TKc"/>
    <property type="match status" value="1"/>
</dbReference>
<keyword evidence="4" id="KW-0808">Transferase</keyword>
<evidence type="ECO:0000256" key="11">
    <source>
        <dbReference type="RuleBase" id="RU000304"/>
    </source>
</evidence>
<feature type="binding site" evidence="10">
    <location>
        <position position="146"/>
    </location>
    <ligand>
        <name>ATP</name>
        <dbReference type="ChEBI" id="CHEBI:30616"/>
    </ligand>
</feature>
<evidence type="ECO:0000259" key="13">
    <source>
        <dbReference type="PROSITE" id="PS50011"/>
    </source>
</evidence>
<protein>
    <recommendedName>
        <fullName evidence="2">cyclin-dependent kinase</fullName>
        <ecNumber evidence="2">2.7.11.22</ecNumber>
    </recommendedName>
</protein>
<keyword evidence="5 10" id="KW-0547">Nucleotide-binding</keyword>
<dbReference type="InterPro" id="IPR008271">
    <property type="entry name" value="Ser/Thr_kinase_AS"/>
</dbReference>
<evidence type="ECO:0000256" key="5">
    <source>
        <dbReference type="ARBA" id="ARBA00022741"/>
    </source>
</evidence>
<evidence type="ECO:0000256" key="2">
    <source>
        <dbReference type="ARBA" id="ARBA00012425"/>
    </source>
</evidence>
<evidence type="ECO:0000313" key="14">
    <source>
        <dbReference type="Proteomes" id="UP000050741"/>
    </source>
</evidence>
<dbReference type="PROSITE" id="PS00108">
    <property type="entry name" value="PROTEIN_KINASE_ST"/>
    <property type="match status" value="1"/>
</dbReference>
<evidence type="ECO:0000256" key="10">
    <source>
        <dbReference type="PROSITE-ProRule" id="PRU10141"/>
    </source>
</evidence>
<reference evidence="14" key="2">
    <citation type="submission" date="2014-05" db="EMBL/GenBank/DDBJ databases">
        <title>The genome and life-stage specific transcriptomes of Globodera pallida elucidate key aspects of plant parasitism by a cyst nematode.</title>
        <authorList>
            <person name="Cotton J.A."/>
            <person name="Lilley C.J."/>
            <person name="Jones L.M."/>
            <person name="Kikuchi T."/>
            <person name="Reid A.J."/>
            <person name="Thorpe P."/>
            <person name="Tsai I.J."/>
            <person name="Beasley H."/>
            <person name="Blok V."/>
            <person name="Cock P.J.A."/>
            <person name="Van den Akker S.E."/>
            <person name="Holroyd N."/>
            <person name="Hunt M."/>
            <person name="Mantelin S."/>
            <person name="Naghra H."/>
            <person name="Pain A."/>
            <person name="Palomares-Rius J.E."/>
            <person name="Zarowiecki M."/>
            <person name="Berriman M."/>
            <person name="Jones J.T."/>
            <person name="Urwin P.E."/>
        </authorList>
    </citation>
    <scope>NUCLEOTIDE SEQUENCE [LARGE SCALE GENOMIC DNA]</scope>
    <source>
        <strain evidence="14">Lindley</strain>
    </source>
</reference>
<dbReference type="InterPro" id="IPR017441">
    <property type="entry name" value="Protein_kinase_ATP_BS"/>
</dbReference>
<proteinExistence type="inferred from homology"/>
<dbReference type="InterPro" id="IPR000719">
    <property type="entry name" value="Prot_kinase_dom"/>
</dbReference>
<comment type="catalytic activity">
    <reaction evidence="9">
        <text>L-seryl-[protein] + ATP = O-phospho-L-seryl-[protein] + ADP + H(+)</text>
        <dbReference type="Rhea" id="RHEA:17989"/>
        <dbReference type="Rhea" id="RHEA-COMP:9863"/>
        <dbReference type="Rhea" id="RHEA-COMP:11604"/>
        <dbReference type="ChEBI" id="CHEBI:15378"/>
        <dbReference type="ChEBI" id="CHEBI:29999"/>
        <dbReference type="ChEBI" id="CHEBI:30616"/>
        <dbReference type="ChEBI" id="CHEBI:83421"/>
        <dbReference type="ChEBI" id="CHEBI:456216"/>
        <dbReference type="EC" id="2.7.11.22"/>
    </reaction>
</comment>
<dbReference type="SUPFAM" id="SSF56112">
    <property type="entry name" value="Protein kinase-like (PK-like)"/>
    <property type="match status" value="1"/>
</dbReference>
<feature type="domain" description="Protein kinase" evidence="13">
    <location>
        <begin position="116"/>
        <end position="386"/>
    </location>
</feature>
<dbReference type="InterPro" id="IPR011009">
    <property type="entry name" value="Kinase-like_dom_sf"/>
</dbReference>
<keyword evidence="6" id="KW-0418">Kinase</keyword>
<dbReference type="AlphaFoldDB" id="A0A183CJM9"/>
<dbReference type="WBParaSite" id="GPLIN_001308500">
    <property type="protein sequence ID" value="GPLIN_001308500"/>
    <property type="gene ID" value="GPLIN_001308500"/>
</dbReference>
<dbReference type="InterPro" id="IPR050108">
    <property type="entry name" value="CDK"/>
</dbReference>
<reference evidence="15" key="3">
    <citation type="submission" date="2016-06" db="UniProtKB">
        <authorList>
            <consortium name="WormBaseParasite"/>
        </authorList>
    </citation>
    <scope>IDENTIFICATION</scope>
</reference>
<evidence type="ECO:0000256" key="7">
    <source>
        <dbReference type="ARBA" id="ARBA00022840"/>
    </source>
</evidence>
<evidence type="ECO:0000256" key="12">
    <source>
        <dbReference type="SAM" id="MobiDB-lite"/>
    </source>
</evidence>
<evidence type="ECO:0000256" key="4">
    <source>
        <dbReference type="ARBA" id="ARBA00022679"/>
    </source>
</evidence>
<feature type="compositionally biased region" description="Low complexity" evidence="12">
    <location>
        <begin position="69"/>
        <end position="80"/>
    </location>
</feature>
<evidence type="ECO:0000256" key="9">
    <source>
        <dbReference type="ARBA" id="ARBA00048367"/>
    </source>
</evidence>
<dbReference type="Gene3D" id="3.30.200.20">
    <property type="entry name" value="Phosphorylase Kinase, domain 1"/>
    <property type="match status" value="1"/>
</dbReference>
<feature type="region of interest" description="Disordered" evidence="12">
    <location>
        <begin position="1"/>
        <end position="85"/>
    </location>
</feature>
<evidence type="ECO:0000256" key="6">
    <source>
        <dbReference type="ARBA" id="ARBA00022777"/>
    </source>
</evidence>
<dbReference type="Pfam" id="PF00069">
    <property type="entry name" value="Pkinase"/>
    <property type="match status" value="1"/>
</dbReference>
<dbReference type="FunFam" id="3.30.200.20:FF:000049">
    <property type="entry name" value="cyclin-dependent kinase-like 1 isoform X1"/>
    <property type="match status" value="1"/>
</dbReference>
<dbReference type="PROSITE" id="PS00107">
    <property type="entry name" value="PROTEIN_KINASE_ATP"/>
    <property type="match status" value="1"/>
</dbReference>
<dbReference type="FunFam" id="1.10.510.10:FF:000624">
    <property type="entry name" value="Mitogen-activated protein kinase"/>
    <property type="match status" value="1"/>
</dbReference>
<dbReference type="GO" id="GO:0004693">
    <property type="term" value="F:cyclin-dependent protein serine/threonine kinase activity"/>
    <property type="evidence" value="ECO:0007669"/>
    <property type="project" value="UniProtKB-EC"/>
</dbReference>
<name>A0A183CJM9_GLOPA</name>
<sequence>MDTAAMDGDDGMCLPPSAQFPHQLTVEPAEGNGTGGHSPPMAPEGAASVGDGKFAAAAIGRQRPYSRRPSAAPVPNANANESQPSLGGITIEQQQQQQPSTAAEQSPKMPLLLDKYEKIGKIGEGSYGVVFKCRNRETGELVAIKKFFETEDDPAIRKIALREIRMLRQLKHTNLVNLIEVFGRFGEISHCPELLTKSVIYQLFCAVRFCHSRNCIHRDIKPENILLTSHDIVKLGDFGFARIMSVNEIFTDYVATRWYRSPELLVGDTHYGFPVDVWAIGCVFAEMLTGEPIWPGRSDVDQLYLIIRTLGEITSNQMKTFHNNSYFRGINMPEPEEHIGLVPRLAQTANPAVTFDLASTDLLKKCLEMDPKMRWSAEELLDHEYFRGNSQRLCSSSTPNNQNINGRLQLPQLGTTTADGMSQQLENGRRTNIATTTTYLPTIL</sequence>
<evidence type="ECO:0000256" key="3">
    <source>
        <dbReference type="ARBA" id="ARBA00022527"/>
    </source>
</evidence>
<dbReference type="PANTHER" id="PTHR24056">
    <property type="entry name" value="CELL DIVISION PROTEIN KINASE"/>
    <property type="match status" value="1"/>
</dbReference>
<comment type="catalytic activity">
    <reaction evidence="8">
        <text>L-threonyl-[protein] + ATP = O-phospho-L-threonyl-[protein] + ADP + H(+)</text>
        <dbReference type="Rhea" id="RHEA:46608"/>
        <dbReference type="Rhea" id="RHEA-COMP:11060"/>
        <dbReference type="Rhea" id="RHEA-COMP:11605"/>
        <dbReference type="ChEBI" id="CHEBI:15378"/>
        <dbReference type="ChEBI" id="CHEBI:30013"/>
        <dbReference type="ChEBI" id="CHEBI:30616"/>
        <dbReference type="ChEBI" id="CHEBI:61977"/>
        <dbReference type="ChEBI" id="CHEBI:456216"/>
        <dbReference type="EC" id="2.7.11.22"/>
    </reaction>
</comment>
<dbReference type="GO" id="GO:0005634">
    <property type="term" value="C:nucleus"/>
    <property type="evidence" value="ECO:0007669"/>
    <property type="project" value="TreeGrafter"/>
</dbReference>
<dbReference type="GO" id="GO:0005524">
    <property type="term" value="F:ATP binding"/>
    <property type="evidence" value="ECO:0007669"/>
    <property type="project" value="UniProtKB-UniRule"/>
</dbReference>
<dbReference type="PANTHER" id="PTHR24056:SF222">
    <property type="entry name" value="CYCLIN-DEPENDENT KINASE-LIKE 1"/>
    <property type="match status" value="1"/>
</dbReference>